<keyword evidence="1" id="KW-1133">Transmembrane helix</keyword>
<dbReference type="OrthoDB" id="7960915at2"/>
<protein>
    <submittedName>
        <fullName evidence="2">Uncharacterized protein</fullName>
    </submittedName>
</protein>
<accession>A0A087M3N9</accession>
<feature type="transmembrane region" description="Helical" evidence="1">
    <location>
        <begin position="98"/>
        <end position="122"/>
    </location>
</feature>
<proteinExistence type="predicted"/>
<evidence type="ECO:0000313" key="2">
    <source>
        <dbReference type="EMBL" id="KFL31492.1"/>
    </source>
</evidence>
<dbReference type="STRING" id="46914.JP75_08120"/>
<dbReference type="Proteomes" id="UP000028981">
    <property type="component" value="Unassembled WGS sequence"/>
</dbReference>
<keyword evidence="1" id="KW-0812">Transmembrane</keyword>
<reference evidence="2 3" key="1">
    <citation type="submission" date="2014-08" db="EMBL/GenBank/DDBJ databases">
        <authorList>
            <person name="Hassan Y.I."/>
            <person name="Lepp D."/>
            <person name="Zhou T."/>
        </authorList>
    </citation>
    <scope>NUCLEOTIDE SEQUENCE [LARGE SCALE GENOMIC DNA]</scope>
    <source>
        <strain evidence="2 3">IFO13584</strain>
    </source>
</reference>
<keyword evidence="1" id="KW-0472">Membrane</keyword>
<dbReference type="AlphaFoldDB" id="A0A087M3N9"/>
<keyword evidence="3" id="KW-1185">Reference proteome</keyword>
<evidence type="ECO:0000313" key="3">
    <source>
        <dbReference type="Proteomes" id="UP000028981"/>
    </source>
</evidence>
<evidence type="ECO:0000256" key="1">
    <source>
        <dbReference type="SAM" id="Phobius"/>
    </source>
</evidence>
<organism evidence="2 3">
    <name type="scientific">Devosia riboflavina</name>
    <dbReference type="NCBI Taxonomy" id="46914"/>
    <lineage>
        <taxon>Bacteria</taxon>
        <taxon>Pseudomonadati</taxon>
        <taxon>Pseudomonadota</taxon>
        <taxon>Alphaproteobacteria</taxon>
        <taxon>Hyphomicrobiales</taxon>
        <taxon>Devosiaceae</taxon>
        <taxon>Devosia</taxon>
    </lineage>
</organism>
<sequence length="127" mass="14248">MTAPPEEDPLGRGKLTLSKRVDLLERDRAQQSRVLTEIVNAGKTFTPEQIAQLRAVMREEWADAGLRLDDAGHQDEAREDFRFLRRLRLTWDGSTKKVGTAVLTALIGVALIIFGSGFWQWISNAGK</sequence>
<dbReference type="EMBL" id="JQGC01000006">
    <property type="protein sequence ID" value="KFL31492.1"/>
    <property type="molecule type" value="Genomic_DNA"/>
</dbReference>
<comment type="caution">
    <text evidence="2">The sequence shown here is derived from an EMBL/GenBank/DDBJ whole genome shotgun (WGS) entry which is preliminary data.</text>
</comment>
<dbReference type="RefSeq" id="WP_035081317.1">
    <property type="nucleotide sequence ID" value="NZ_JQGC01000006.1"/>
</dbReference>
<name>A0A087M3N9_9HYPH</name>
<gene>
    <name evidence="2" type="ORF">JP75_08120</name>
</gene>